<evidence type="ECO:0000313" key="1">
    <source>
        <dbReference type="EMBL" id="VDP72623.1"/>
    </source>
</evidence>
<sequence>MFSKQLAARKAEVKCIQTAAISVRTTVQQQTNDLLQALQIYKTGYDLP</sequence>
<dbReference type="Proteomes" id="UP000279833">
    <property type="component" value="Unassembled WGS sequence"/>
</dbReference>
<gene>
    <name evidence="1" type="ORF">SCUD_LOCUS20556</name>
</gene>
<evidence type="ECO:0000313" key="3">
    <source>
        <dbReference type="WBParaSite" id="SCUD_0002055901-mRNA-1"/>
    </source>
</evidence>
<organism evidence="3">
    <name type="scientific">Schistosoma curassoni</name>
    <dbReference type="NCBI Taxonomy" id="6186"/>
    <lineage>
        <taxon>Eukaryota</taxon>
        <taxon>Metazoa</taxon>
        <taxon>Spiralia</taxon>
        <taxon>Lophotrochozoa</taxon>
        <taxon>Platyhelminthes</taxon>
        <taxon>Trematoda</taxon>
        <taxon>Digenea</taxon>
        <taxon>Strigeidida</taxon>
        <taxon>Schistosomatoidea</taxon>
        <taxon>Schistosomatidae</taxon>
        <taxon>Schistosoma</taxon>
    </lineage>
</organism>
<dbReference type="AlphaFoldDB" id="A0A183KZQ9"/>
<reference evidence="1 2" key="2">
    <citation type="submission" date="2018-11" db="EMBL/GenBank/DDBJ databases">
        <authorList>
            <consortium name="Pathogen Informatics"/>
        </authorList>
    </citation>
    <scope>NUCLEOTIDE SEQUENCE [LARGE SCALE GENOMIC DNA]</scope>
    <source>
        <strain evidence="1">Dakar</strain>
        <strain evidence="2">Dakar, Senegal</strain>
    </source>
</reference>
<accession>A0A183KZQ9</accession>
<dbReference type="EMBL" id="UZAK01044550">
    <property type="protein sequence ID" value="VDP72623.1"/>
    <property type="molecule type" value="Genomic_DNA"/>
</dbReference>
<evidence type="ECO:0000313" key="2">
    <source>
        <dbReference type="Proteomes" id="UP000279833"/>
    </source>
</evidence>
<dbReference type="WBParaSite" id="SCUD_0002055901-mRNA-1">
    <property type="protein sequence ID" value="SCUD_0002055901-mRNA-1"/>
    <property type="gene ID" value="SCUD_0002055901"/>
</dbReference>
<protein>
    <submittedName>
        <fullName evidence="3">Methyl-accepting chemotaxis protein</fullName>
    </submittedName>
</protein>
<proteinExistence type="predicted"/>
<name>A0A183KZQ9_9TREM</name>
<reference evidence="3" key="1">
    <citation type="submission" date="2016-06" db="UniProtKB">
        <authorList>
            <consortium name="WormBaseParasite"/>
        </authorList>
    </citation>
    <scope>IDENTIFICATION</scope>
</reference>
<keyword evidence="2" id="KW-1185">Reference proteome</keyword>